<keyword evidence="1" id="KW-1133">Transmembrane helix</keyword>
<keyword evidence="1" id="KW-0472">Membrane</keyword>
<sequence>MKNLKQKLTLIFLLIINFSWACEACKLAQPPVTRSYTHGAGPQGNLDWVIVAVVTAIIIYTLIFSVKYLAKPGEKKSNHIKYSILQD</sequence>
<organism evidence="3 4">
    <name type="scientific">Halpernia frigidisoli</name>
    <dbReference type="NCBI Taxonomy" id="1125876"/>
    <lineage>
        <taxon>Bacteria</taxon>
        <taxon>Pseudomonadati</taxon>
        <taxon>Bacteroidota</taxon>
        <taxon>Flavobacteriia</taxon>
        <taxon>Flavobacteriales</taxon>
        <taxon>Weeksellaceae</taxon>
        <taxon>Chryseobacterium group</taxon>
        <taxon>Halpernia</taxon>
    </lineage>
</organism>
<dbReference type="AlphaFoldDB" id="A0A1I3IJJ4"/>
<accession>A0A1I3IJJ4</accession>
<dbReference type="RefSeq" id="WP_090081730.1">
    <property type="nucleotide sequence ID" value="NZ_FOQT01000005.1"/>
</dbReference>
<dbReference type="EMBL" id="FOQT01000005">
    <property type="protein sequence ID" value="SFI48082.1"/>
    <property type="molecule type" value="Genomic_DNA"/>
</dbReference>
<keyword evidence="1" id="KW-0812">Transmembrane</keyword>
<keyword evidence="2" id="KW-0732">Signal</keyword>
<evidence type="ECO:0000256" key="1">
    <source>
        <dbReference type="SAM" id="Phobius"/>
    </source>
</evidence>
<dbReference type="Proteomes" id="UP000198931">
    <property type="component" value="Unassembled WGS sequence"/>
</dbReference>
<evidence type="ECO:0000313" key="4">
    <source>
        <dbReference type="Proteomes" id="UP000198931"/>
    </source>
</evidence>
<keyword evidence="4" id="KW-1185">Reference proteome</keyword>
<name>A0A1I3IJJ4_9FLAO</name>
<dbReference type="STRING" id="1125876.SAMN05443292_2646"/>
<evidence type="ECO:0000256" key="2">
    <source>
        <dbReference type="SAM" id="SignalP"/>
    </source>
</evidence>
<protein>
    <submittedName>
        <fullName evidence="3">Uncharacterized protein</fullName>
    </submittedName>
</protein>
<gene>
    <name evidence="3" type="ORF">SAMN05443292_2646</name>
</gene>
<feature type="transmembrane region" description="Helical" evidence="1">
    <location>
        <begin position="48"/>
        <end position="70"/>
    </location>
</feature>
<feature type="chain" id="PRO_5011641446" evidence="2">
    <location>
        <begin position="22"/>
        <end position="87"/>
    </location>
</feature>
<feature type="signal peptide" evidence="2">
    <location>
        <begin position="1"/>
        <end position="21"/>
    </location>
</feature>
<proteinExistence type="predicted"/>
<reference evidence="3 4" key="1">
    <citation type="submission" date="2016-10" db="EMBL/GenBank/DDBJ databases">
        <authorList>
            <person name="de Groot N.N."/>
        </authorList>
    </citation>
    <scope>NUCLEOTIDE SEQUENCE [LARGE SCALE GENOMIC DNA]</scope>
    <source>
        <strain evidence="3 4">DSM 26000</strain>
    </source>
</reference>
<evidence type="ECO:0000313" key="3">
    <source>
        <dbReference type="EMBL" id="SFI48082.1"/>
    </source>
</evidence>
<dbReference type="OrthoDB" id="678322at2"/>